<dbReference type="InterPro" id="IPR003961">
    <property type="entry name" value="FN3_dom"/>
</dbReference>
<dbReference type="InterPro" id="IPR036116">
    <property type="entry name" value="FN3_sf"/>
</dbReference>
<dbReference type="CDD" id="cd00063">
    <property type="entry name" value="FN3"/>
    <property type="match status" value="1"/>
</dbReference>
<organism evidence="3 4">
    <name type="scientific">Pocillopora meandrina</name>
    <dbReference type="NCBI Taxonomy" id="46732"/>
    <lineage>
        <taxon>Eukaryota</taxon>
        <taxon>Metazoa</taxon>
        <taxon>Cnidaria</taxon>
        <taxon>Anthozoa</taxon>
        <taxon>Hexacorallia</taxon>
        <taxon>Scleractinia</taxon>
        <taxon>Astrocoeniina</taxon>
        <taxon>Pocilloporidae</taxon>
        <taxon>Pocillopora</taxon>
    </lineage>
</organism>
<protein>
    <recommendedName>
        <fullName evidence="2">Fibronectin type-III domain-containing protein</fullName>
    </recommendedName>
</protein>
<evidence type="ECO:0000313" key="3">
    <source>
        <dbReference type="EMBL" id="CAH3156233.1"/>
    </source>
</evidence>
<gene>
    <name evidence="3" type="ORF">PMEA_00029400</name>
</gene>
<feature type="signal peptide" evidence="1">
    <location>
        <begin position="1"/>
        <end position="23"/>
    </location>
</feature>
<reference evidence="3 4" key="1">
    <citation type="submission" date="2022-05" db="EMBL/GenBank/DDBJ databases">
        <authorList>
            <consortium name="Genoscope - CEA"/>
            <person name="William W."/>
        </authorList>
    </citation>
    <scope>NUCLEOTIDE SEQUENCE [LARGE SCALE GENOMIC DNA]</scope>
</reference>
<sequence length="421" mass="47797">MNHYAIILVGFFILHLQHKKSLASVLSARCRSRCLAKEIETHLNVTWISECVTEGCSACMKPCEQRKKEKLSCASICGSPVTPVKDRNACTESCGFLKLMRTEGGNSSCPLGSTKSQCVLMQPENVEVSINDHLQKFSIKWNGSWPTATVFIVSTRKQMKGEQLDKDAWHDWEELIQTTNTSVEVEPMPLFWHQYKVVAVTQYGSSAFSIPSKLVFAEPQRLQPPRDFHVVSMYTVKGQAQVDVSWKKPVNTIALPIHRYRLQWSLRPDIHLEEFITLPVRHERLKGTIHRFTISNLQPNRTYVLELQAISRYNKKRLRSHRVSLRIQTPAVAEVKKNKGIKNSEKWNKIINIKKKATDSHTGRPTTVTMIPGISLAKMRSTHQSQVPNSTFNAETQNSGAGLTSIITMLHVGIAWIVIMW</sequence>
<dbReference type="EMBL" id="CALNXJ010000060">
    <property type="protein sequence ID" value="CAH3156233.1"/>
    <property type="molecule type" value="Genomic_DNA"/>
</dbReference>
<feature type="domain" description="Fibronectin type-III" evidence="2">
    <location>
        <begin position="224"/>
        <end position="332"/>
    </location>
</feature>
<name>A0AAU9XS71_9CNID</name>
<feature type="chain" id="PRO_5043426409" description="Fibronectin type-III domain-containing protein" evidence="1">
    <location>
        <begin position="24"/>
        <end position="421"/>
    </location>
</feature>
<dbReference type="InterPro" id="IPR013783">
    <property type="entry name" value="Ig-like_fold"/>
</dbReference>
<dbReference type="AlphaFoldDB" id="A0AAU9XS71"/>
<comment type="caution">
    <text evidence="3">The sequence shown here is derived from an EMBL/GenBank/DDBJ whole genome shotgun (WGS) entry which is preliminary data.</text>
</comment>
<dbReference type="SUPFAM" id="SSF49265">
    <property type="entry name" value="Fibronectin type III"/>
    <property type="match status" value="1"/>
</dbReference>
<proteinExistence type="predicted"/>
<dbReference type="PROSITE" id="PS50853">
    <property type="entry name" value="FN3"/>
    <property type="match status" value="1"/>
</dbReference>
<dbReference type="Proteomes" id="UP001159428">
    <property type="component" value="Unassembled WGS sequence"/>
</dbReference>
<accession>A0AAU9XS71</accession>
<dbReference type="Gene3D" id="2.60.40.10">
    <property type="entry name" value="Immunoglobulins"/>
    <property type="match status" value="1"/>
</dbReference>
<evidence type="ECO:0000313" key="4">
    <source>
        <dbReference type="Proteomes" id="UP001159428"/>
    </source>
</evidence>
<dbReference type="Pfam" id="PF00041">
    <property type="entry name" value="fn3"/>
    <property type="match status" value="1"/>
</dbReference>
<evidence type="ECO:0000256" key="1">
    <source>
        <dbReference type="SAM" id="SignalP"/>
    </source>
</evidence>
<keyword evidence="4" id="KW-1185">Reference proteome</keyword>
<evidence type="ECO:0000259" key="2">
    <source>
        <dbReference type="PROSITE" id="PS50853"/>
    </source>
</evidence>
<keyword evidence="1" id="KW-0732">Signal</keyword>